<feature type="compositionally biased region" description="Basic and acidic residues" evidence="1">
    <location>
        <begin position="12"/>
        <end position="27"/>
    </location>
</feature>
<feature type="region of interest" description="Disordered" evidence="1">
    <location>
        <begin position="1"/>
        <end position="27"/>
    </location>
</feature>
<name>A0A2P2NE56_RHIMU</name>
<accession>A0A2P2NE56</accession>
<proteinExistence type="predicted"/>
<dbReference type="EMBL" id="GGEC01060261">
    <property type="protein sequence ID" value="MBX40745.1"/>
    <property type="molecule type" value="Transcribed_RNA"/>
</dbReference>
<reference evidence="2" key="1">
    <citation type="submission" date="2018-02" db="EMBL/GenBank/DDBJ databases">
        <title>Rhizophora mucronata_Transcriptome.</title>
        <authorList>
            <person name="Meera S.P."/>
            <person name="Sreeshan A."/>
            <person name="Augustine A."/>
        </authorList>
    </citation>
    <scope>NUCLEOTIDE SEQUENCE</scope>
    <source>
        <tissue evidence="2">Leaf</tissue>
    </source>
</reference>
<dbReference type="AlphaFoldDB" id="A0A2P2NE56"/>
<evidence type="ECO:0000313" key="2">
    <source>
        <dbReference type="EMBL" id="MBX40745.1"/>
    </source>
</evidence>
<protein>
    <submittedName>
        <fullName evidence="2">Uncharacterized protein</fullName>
    </submittedName>
</protein>
<feature type="compositionally biased region" description="Polar residues" evidence="1">
    <location>
        <begin position="1"/>
        <end position="10"/>
    </location>
</feature>
<sequence length="27" mass="3207">MLHSTNNRFSKSLRENEAKNHCVTEPY</sequence>
<organism evidence="2">
    <name type="scientific">Rhizophora mucronata</name>
    <name type="common">Asiatic mangrove</name>
    <dbReference type="NCBI Taxonomy" id="61149"/>
    <lineage>
        <taxon>Eukaryota</taxon>
        <taxon>Viridiplantae</taxon>
        <taxon>Streptophyta</taxon>
        <taxon>Embryophyta</taxon>
        <taxon>Tracheophyta</taxon>
        <taxon>Spermatophyta</taxon>
        <taxon>Magnoliopsida</taxon>
        <taxon>eudicotyledons</taxon>
        <taxon>Gunneridae</taxon>
        <taxon>Pentapetalae</taxon>
        <taxon>rosids</taxon>
        <taxon>fabids</taxon>
        <taxon>Malpighiales</taxon>
        <taxon>Rhizophoraceae</taxon>
        <taxon>Rhizophora</taxon>
    </lineage>
</organism>
<evidence type="ECO:0000256" key="1">
    <source>
        <dbReference type="SAM" id="MobiDB-lite"/>
    </source>
</evidence>